<evidence type="ECO:0000313" key="10">
    <source>
        <dbReference type="EMBL" id="KAF8913229.1"/>
    </source>
</evidence>
<dbReference type="OrthoDB" id="17255at2759"/>
<accession>A0A9P5TUS9</accession>
<keyword evidence="11" id="KW-1185">Reference proteome</keyword>
<dbReference type="SUPFAM" id="SSF54534">
    <property type="entry name" value="FKBP-like"/>
    <property type="match status" value="1"/>
</dbReference>
<dbReference type="GO" id="GO:0030151">
    <property type="term" value="F:molybdenum ion binding"/>
    <property type="evidence" value="ECO:0007669"/>
    <property type="project" value="InterPro"/>
</dbReference>
<protein>
    <recommendedName>
        <fullName evidence="2">peptidylprolyl isomerase</fullName>
        <ecNumber evidence="2">5.2.1.8</ecNumber>
    </recommendedName>
</protein>
<dbReference type="AlphaFoldDB" id="A0A9P5TUS9"/>
<dbReference type="Pfam" id="PF00639">
    <property type="entry name" value="Rotamase"/>
    <property type="match status" value="1"/>
</dbReference>
<sequence>MGVVTRTFKSVRSSSGGGTARLSGVHGYMISAAIEYRHLCSPKASNMSEWEVRMSTSKGLPYFFNSQTKQSSWEAPSGLSREQINQLPGAKQYLSREGNGGPIAGKVRASHLLVKHKGSRRPSSWKENNITRSKEEAIEILLHYQAEINGLPEKFAELASIHSDCSSHSNAGDLGWFARGQMQKPFEDATYGLKVATHSWTSLAIFLSIALLAYGLRRNRSTSSSVRRELSSSTMPNAFTQRTPPDGSCRGISVTNAKYTPEGLENDRIWSIIDAIRLNIITAREVAKMVLITPSIESDGTLRVSFPEGSDCEEFSVPLKPTEGTLKTWSILPKVTIWPTHDPVDGYISESVVGPKDSPSKILSKYFGKPVHLIYKGPRPRPIDPTASFPQLNATAKFQDMYPLLVLSEESTDAVERELRGHVGKQGIEERWSQDKILIERFRPNIVFRGGGAFAEDDWEEISIGSKEAPLMTLVSKCTRCLLPNVSPETGVRDQAVPYKVLMKFRTGLDPTAKMKPCVGCNAVPNGSGVVSVGDRVYIKKMID</sequence>
<dbReference type="PROSITE" id="PS50020">
    <property type="entry name" value="WW_DOMAIN_2"/>
    <property type="match status" value="1"/>
</dbReference>
<evidence type="ECO:0000259" key="9">
    <source>
        <dbReference type="PROSITE" id="PS51340"/>
    </source>
</evidence>
<dbReference type="SUPFAM" id="SSF51045">
    <property type="entry name" value="WW domain"/>
    <property type="match status" value="1"/>
</dbReference>
<organism evidence="10 11">
    <name type="scientific">Gymnopilus junonius</name>
    <name type="common">Spectacular rustgill mushroom</name>
    <name type="synonym">Gymnopilus spectabilis subsp. junonius</name>
    <dbReference type="NCBI Taxonomy" id="109634"/>
    <lineage>
        <taxon>Eukaryota</taxon>
        <taxon>Fungi</taxon>
        <taxon>Dikarya</taxon>
        <taxon>Basidiomycota</taxon>
        <taxon>Agaricomycotina</taxon>
        <taxon>Agaricomycetes</taxon>
        <taxon>Agaricomycetidae</taxon>
        <taxon>Agaricales</taxon>
        <taxon>Agaricineae</taxon>
        <taxon>Hymenogastraceae</taxon>
        <taxon>Gymnopilus</taxon>
    </lineage>
</organism>
<dbReference type="Gene3D" id="2.20.70.10">
    <property type="match status" value="1"/>
</dbReference>
<dbReference type="PROSITE" id="PS51340">
    <property type="entry name" value="MOSC"/>
    <property type="match status" value="1"/>
</dbReference>
<feature type="domain" description="WW" evidence="7">
    <location>
        <begin position="44"/>
        <end position="78"/>
    </location>
</feature>
<feature type="domain" description="MOSC" evidence="9">
    <location>
        <begin position="368"/>
        <end position="540"/>
    </location>
</feature>
<dbReference type="InterPro" id="IPR046357">
    <property type="entry name" value="PPIase_dom_sf"/>
</dbReference>
<dbReference type="EMBL" id="JADNYJ010000002">
    <property type="protein sequence ID" value="KAF8913229.1"/>
    <property type="molecule type" value="Genomic_DNA"/>
</dbReference>
<comment type="catalytic activity">
    <reaction evidence="1">
        <text>[protein]-peptidylproline (omega=180) = [protein]-peptidylproline (omega=0)</text>
        <dbReference type="Rhea" id="RHEA:16237"/>
        <dbReference type="Rhea" id="RHEA-COMP:10747"/>
        <dbReference type="Rhea" id="RHEA-COMP:10748"/>
        <dbReference type="ChEBI" id="CHEBI:83833"/>
        <dbReference type="ChEBI" id="CHEBI:83834"/>
        <dbReference type="EC" id="5.2.1.8"/>
    </reaction>
</comment>
<keyword evidence="3 5" id="KW-0697">Rotamase</keyword>
<evidence type="ECO:0000313" key="11">
    <source>
        <dbReference type="Proteomes" id="UP000724874"/>
    </source>
</evidence>
<feature type="compositionally biased region" description="Polar residues" evidence="6">
    <location>
        <begin position="234"/>
        <end position="243"/>
    </location>
</feature>
<dbReference type="Proteomes" id="UP000724874">
    <property type="component" value="Unassembled WGS sequence"/>
</dbReference>
<dbReference type="GO" id="GO:0003755">
    <property type="term" value="F:peptidyl-prolyl cis-trans isomerase activity"/>
    <property type="evidence" value="ECO:0007669"/>
    <property type="project" value="UniProtKB-KW"/>
</dbReference>
<dbReference type="GO" id="GO:0080090">
    <property type="term" value="P:regulation of primary metabolic process"/>
    <property type="evidence" value="ECO:0007669"/>
    <property type="project" value="UniProtKB-ARBA"/>
</dbReference>
<dbReference type="InterPro" id="IPR005303">
    <property type="entry name" value="MOCOS_middle"/>
</dbReference>
<dbReference type="Pfam" id="PF03473">
    <property type="entry name" value="MOSC"/>
    <property type="match status" value="1"/>
</dbReference>
<evidence type="ECO:0000259" key="7">
    <source>
        <dbReference type="PROSITE" id="PS50020"/>
    </source>
</evidence>
<dbReference type="SUPFAM" id="SSF141673">
    <property type="entry name" value="MOSC N-terminal domain-like"/>
    <property type="match status" value="1"/>
</dbReference>
<feature type="domain" description="PpiC" evidence="8">
    <location>
        <begin position="104"/>
        <end position="194"/>
    </location>
</feature>
<dbReference type="GO" id="GO:0060255">
    <property type="term" value="P:regulation of macromolecule metabolic process"/>
    <property type="evidence" value="ECO:0007669"/>
    <property type="project" value="UniProtKB-ARBA"/>
</dbReference>
<name>A0A9P5TUS9_GYMJU</name>
<dbReference type="PROSITE" id="PS50198">
    <property type="entry name" value="PPIC_PPIASE_2"/>
    <property type="match status" value="1"/>
</dbReference>
<dbReference type="Gene3D" id="3.10.50.40">
    <property type="match status" value="1"/>
</dbReference>
<evidence type="ECO:0000256" key="5">
    <source>
        <dbReference type="PROSITE-ProRule" id="PRU00278"/>
    </source>
</evidence>
<dbReference type="FunFam" id="3.10.50.40:FF:000010">
    <property type="entry name" value="Peptidyl-prolyl cis-trans isomerase Pin1"/>
    <property type="match status" value="1"/>
</dbReference>
<reference evidence="10" key="1">
    <citation type="submission" date="2020-11" db="EMBL/GenBank/DDBJ databases">
        <authorList>
            <consortium name="DOE Joint Genome Institute"/>
            <person name="Ahrendt S."/>
            <person name="Riley R."/>
            <person name="Andreopoulos W."/>
            <person name="LaButti K."/>
            <person name="Pangilinan J."/>
            <person name="Ruiz-duenas F.J."/>
            <person name="Barrasa J.M."/>
            <person name="Sanchez-Garcia M."/>
            <person name="Camarero S."/>
            <person name="Miyauchi S."/>
            <person name="Serrano A."/>
            <person name="Linde D."/>
            <person name="Babiker R."/>
            <person name="Drula E."/>
            <person name="Ayuso-Fernandez I."/>
            <person name="Pacheco R."/>
            <person name="Padilla G."/>
            <person name="Ferreira P."/>
            <person name="Barriuso J."/>
            <person name="Kellner H."/>
            <person name="Castanera R."/>
            <person name="Alfaro M."/>
            <person name="Ramirez L."/>
            <person name="Pisabarro A.G."/>
            <person name="Kuo A."/>
            <person name="Tritt A."/>
            <person name="Lipzen A."/>
            <person name="He G."/>
            <person name="Yan M."/>
            <person name="Ng V."/>
            <person name="Cullen D."/>
            <person name="Martin F."/>
            <person name="Rosso M.-N."/>
            <person name="Henrissat B."/>
            <person name="Hibbett D."/>
            <person name="Martinez A.T."/>
            <person name="Grigoriev I.V."/>
        </authorList>
    </citation>
    <scope>NUCLEOTIDE SEQUENCE</scope>
    <source>
        <strain evidence="10">AH 44721</strain>
    </source>
</reference>
<evidence type="ECO:0000256" key="6">
    <source>
        <dbReference type="SAM" id="MobiDB-lite"/>
    </source>
</evidence>
<dbReference type="PANTHER" id="PTHR10657:SF4">
    <property type="entry name" value="PEPTIDYL-PROLYL CIS-TRANS ISOMERASE-RELATED"/>
    <property type="match status" value="1"/>
</dbReference>
<dbReference type="InterPro" id="IPR001202">
    <property type="entry name" value="WW_dom"/>
</dbReference>
<dbReference type="GO" id="GO:0005634">
    <property type="term" value="C:nucleus"/>
    <property type="evidence" value="ECO:0007669"/>
    <property type="project" value="TreeGrafter"/>
</dbReference>
<dbReference type="GO" id="GO:0030170">
    <property type="term" value="F:pyridoxal phosphate binding"/>
    <property type="evidence" value="ECO:0007669"/>
    <property type="project" value="InterPro"/>
</dbReference>
<dbReference type="SUPFAM" id="SSF50800">
    <property type="entry name" value="PK beta-barrel domain-like"/>
    <property type="match status" value="1"/>
</dbReference>
<dbReference type="InterPro" id="IPR051370">
    <property type="entry name" value="PPIase_Pin1"/>
</dbReference>
<dbReference type="EC" id="5.2.1.8" evidence="2"/>
<dbReference type="SMART" id="SM00456">
    <property type="entry name" value="WW"/>
    <property type="match status" value="1"/>
</dbReference>
<comment type="caution">
    <text evidence="10">The sequence shown here is derived from an EMBL/GenBank/DDBJ whole genome shotgun (WGS) entry which is preliminary data.</text>
</comment>
<dbReference type="Pfam" id="PF00397">
    <property type="entry name" value="WW"/>
    <property type="match status" value="1"/>
</dbReference>
<feature type="region of interest" description="Disordered" evidence="6">
    <location>
        <begin position="225"/>
        <end position="247"/>
    </location>
</feature>
<evidence type="ECO:0000259" key="8">
    <source>
        <dbReference type="PROSITE" id="PS50198"/>
    </source>
</evidence>
<dbReference type="CDD" id="cd00201">
    <property type="entry name" value="WW"/>
    <property type="match status" value="1"/>
</dbReference>
<proteinExistence type="predicted"/>
<dbReference type="InterPro" id="IPR036020">
    <property type="entry name" value="WW_dom_sf"/>
</dbReference>
<keyword evidence="4 5" id="KW-0413">Isomerase</keyword>
<gene>
    <name evidence="10" type="ORF">CPB84DRAFT_1820649</name>
</gene>
<dbReference type="InterPro" id="IPR005302">
    <property type="entry name" value="MoCF_Sase_C"/>
</dbReference>
<evidence type="ECO:0000256" key="2">
    <source>
        <dbReference type="ARBA" id="ARBA00013194"/>
    </source>
</evidence>
<dbReference type="InterPro" id="IPR011037">
    <property type="entry name" value="Pyrv_Knase-like_insert_dom_sf"/>
</dbReference>
<dbReference type="GO" id="GO:0005829">
    <property type="term" value="C:cytosol"/>
    <property type="evidence" value="ECO:0007669"/>
    <property type="project" value="TreeGrafter"/>
</dbReference>
<dbReference type="PANTHER" id="PTHR10657">
    <property type="entry name" value="PEPTIDYL-PROLYL CIS-TRANS ISOMERASE"/>
    <property type="match status" value="1"/>
</dbReference>
<dbReference type="InterPro" id="IPR000297">
    <property type="entry name" value="PPIase_PpiC"/>
</dbReference>
<evidence type="ECO:0000256" key="4">
    <source>
        <dbReference type="ARBA" id="ARBA00023235"/>
    </source>
</evidence>
<evidence type="ECO:0000256" key="1">
    <source>
        <dbReference type="ARBA" id="ARBA00000971"/>
    </source>
</evidence>
<evidence type="ECO:0000256" key="3">
    <source>
        <dbReference type="ARBA" id="ARBA00023110"/>
    </source>
</evidence>
<dbReference type="Pfam" id="PF03476">
    <property type="entry name" value="MOSC_N"/>
    <property type="match status" value="1"/>
</dbReference>